<evidence type="ECO:0000313" key="2">
    <source>
        <dbReference type="Proteomes" id="UP001148662"/>
    </source>
</evidence>
<organism evidence="1 2">
    <name type="scientific">Phlebia brevispora</name>
    <dbReference type="NCBI Taxonomy" id="194682"/>
    <lineage>
        <taxon>Eukaryota</taxon>
        <taxon>Fungi</taxon>
        <taxon>Dikarya</taxon>
        <taxon>Basidiomycota</taxon>
        <taxon>Agaricomycotina</taxon>
        <taxon>Agaricomycetes</taxon>
        <taxon>Polyporales</taxon>
        <taxon>Meruliaceae</taxon>
        <taxon>Phlebia</taxon>
    </lineage>
</organism>
<gene>
    <name evidence="1" type="ORF">NM688_g6845</name>
</gene>
<sequence>MAPETLKKEKQAKKVKKEEKKLDLKGKAPAKPDEMEIDEEAPGKVNLANAVHLSDSEEEEEMEDIIDDFELAMNMDTETDIRQERLYFFQFPNPLPKFLSNAASQQPPTASQSEDSSSKVSGEDAKPQAAATPLNAEVKAEPEAAAQVDGIVGQLEIYRSGAVKMRLGNDIVLDVTAATQPSFLQHAVYVDPDHKRISVLGEVNRRFVVSPDIDSLLTSLEHEEQQARGADLDTAGLIQMDTT</sequence>
<comment type="caution">
    <text evidence="1">The sequence shown here is derived from an EMBL/GenBank/DDBJ whole genome shotgun (WGS) entry which is preliminary data.</text>
</comment>
<dbReference type="Proteomes" id="UP001148662">
    <property type="component" value="Unassembled WGS sequence"/>
</dbReference>
<proteinExistence type="predicted"/>
<keyword evidence="2" id="KW-1185">Reference proteome</keyword>
<dbReference type="EMBL" id="JANHOG010001480">
    <property type="protein sequence ID" value="KAJ3536397.1"/>
    <property type="molecule type" value="Genomic_DNA"/>
</dbReference>
<name>A0ACC1SC61_9APHY</name>
<reference evidence="1" key="1">
    <citation type="submission" date="2022-07" db="EMBL/GenBank/DDBJ databases">
        <title>Genome Sequence of Phlebia brevispora.</title>
        <authorList>
            <person name="Buettner E."/>
        </authorList>
    </citation>
    <scope>NUCLEOTIDE SEQUENCE</scope>
    <source>
        <strain evidence="1">MPL23</strain>
    </source>
</reference>
<accession>A0ACC1SC61</accession>
<evidence type="ECO:0000313" key="1">
    <source>
        <dbReference type="EMBL" id="KAJ3536397.1"/>
    </source>
</evidence>
<protein>
    <submittedName>
        <fullName evidence="1">Uncharacterized protein</fullName>
    </submittedName>
</protein>